<dbReference type="Proteomes" id="UP000028709">
    <property type="component" value="Unassembled WGS sequence"/>
</dbReference>
<protein>
    <submittedName>
        <fullName evidence="2">Uncharacterized protein</fullName>
    </submittedName>
</protein>
<evidence type="ECO:0000256" key="1">
    <source>
        <dbReference type="SAM" id="SignalP"/>
    </source>
</evidence>
<dbReference type="OrthoDB" id="1445815at2"/>
<feature type="signal peptide" evidence="1">
    <location>
        <begin position="1"/>
        <end position="18"/>
    </location>
</feature>
<comment type="caution">
    <text evidence="2">The sequence shown here is derived from an EMBL/GenBank/DDBJ whole genome shotgun (WGS) entry which is preliminary data.</text>
</comment>
<dbReference type="RefSeq" id="WP_034685641.1">
    <property type="nucleotide sequence ID" value="NZ_JPRJ01000024.1"/>
</dbReference>
<dbReference type="EMBL" id="JPRJ01000024">
    <property type="protein sequence ID" value="KFF24997.1"/>
    <property type="molecule type" value="Genomic_DNA"/>
</dbReference>
<evidence type="ECO:0000313" key="2">
    <source>
        <dbReference type="EMBL" id="KFF24997.1"/>
    </source>
</evidence>
<organism evidence="2 3">
    <name type="scientific">Chryseobacterium piperi</name>
    <dbReference type="NCBI Taxonomy" id="558152"/>
    <lineage>
        <taxon>Bacteria</taxon>
        <taxon>Pseudomonadati</taxon>
        <taxon>Bacteroidota</taxon>
        <taxon>Flavobacteriia</taxon>
        <taxon>Flavobacteriales</taxon>
        <taxon>Weeksellaceae</taxon>
        <taxon>Chryseobacterium group</taxon>
        <taxon>Chryseobacterium</taxon>
    </lineage>
</organism>
<evidence type="ECO:0000313" key="3">
    <source>
        <dbReference type="Proteomes" id="UP000028709"/>
    </source>
</evidence>
<sequence length="171" mass="19187">MKKLVLFVLFFLSITIQSIEITSLSTTDDDVNIENIFANKFYILDRDGKIIYLSEDDIKKMWEEKLGQEGLHVKLDKFKILNSKDSQSGKTYYFLKAVSHDKIIETGAFFSVTKFGMLLAEKKCSCVGCPSGCNLTVFGDRCSCSSCGYGGSQECKKTEETTIGTKYLAEE</sequence>
<keyword evidence="1" id="KW-0732">Signal</keyword>
<dbReference type="AlphaFoldDB" id="A0A086B7T3"/>
<proteinExistence type="predicted"/>
<feature type="chain" id="PRO_5001804036" evidence="1">
    <location>
        <begin position="19"/>
        <end position="171"/>
    </location>
</feature>
<name>A0A086B7T3_9FLAO</name>
<accession>A0A086B7T3</accession>
<reference evidence="2 3" key="1">
    <citation type="submission" date="2014-07" db="EMBL/GenBank/DDBJ databases">
        <title>Genome of Chryseobacterium piperi CTM.</title>
        <authorList>
            <person name="Pipes S.E."/>
            <person name="Stropko S.J."/>
            <person name="Newman J.D."/>
        </authorList>
    </citation>
    <scope>NUCLEOTIDE SEQUENCE [LARGE SCALE GENOMIC DNA]</scope>
    <source>
        <strain evidence="2 3">CTM</strain>
    </source>
</reference>
<keyword evidence="3" id="KW-1185">Reference proteome</keyword>
<gene>
    <name evidence="2" type="ORF">IQ37_12845</name>
</gene>